<protein>
    <submittedName>
        <fullName evidence="1">Uncharacterized protein</fullName>
    </submittedName>
</protein>
<accession>A0A3D8GVZ9</accession>
<evidence type="ECO:0000313" key="2">
    <source>
        <dbReference type="Proteomes" id="UP000257144"/>
    </source>
</evidence>
<organism evidence="1 2">
    <name type="scientific">Neobacillus piezotolerans</name>
    <dbReference type="NCBI Taxonomy" id="2259171"/>
    <lineage>
        <taxon>Bacteria</taxon>
        <taxon>Bacillati</taxon>
        <taxon>Bacillota</taxon>
        <taxon>Bacilli</taxon>
        <taxon>Bacillales</taxon>
        <taxon>Bacillaceae</taxon>
        <taxon>Neobacillus</taxon>
    </lineage>
</organism>
<dbReference type="Proteomes" id="UP000257144">
    <property type="component" value="Unassembled WGS sequence"/>
</dbReference>
<proteinExistence type="predicted"/>
<dbReference type="AlphaFoldDB" id="A0A3D8GVZ9"/>
<keyword evidence="2" id="KW-1185">Reference proteome</keyword>
<comment type="caution">
    <text evidence="1">The sequence shown here is derived from an EMBL/GenBank/DDBJ whole genome shotgun (WGS) entry which is preliminary data.</text>
</comment>
<dbReference type="OrthoDB" id="2909871at2"/>
<evidence type="ECO:0000313" key="1">
    <source>
        <dbReference type="EMBL" id="RDU38638.1"/>
    </source>
</evidence>
<dbReference type="EMBL" id="QNQT01000001">
    <property type="protein sequence ID" value="RDU38638.1"/>
    <property type="molecule type" value="Genomic_DNA"/>
</dbReference>
<reference evidence="1 2" key="1">
    <citation type="submission" date="2018-07" db="EMBL/GenBank/DDBJ databases">
        <title>Bacillus sp. YLB-04 draft genome sequence.</title>
        <authorList>
            <person name="Yu L."/>
            <person name="Tang X."/>
        </authorList>
    </citation>
    <scope>NUCLEOTIDE SEQUENCE [LARGE SCALE GENOMIC DNA]</scope>
    <source>
        <strain evidence="1 2">YLB-04</strain>
    </source>
</reference>
<dbReference type="RefSeq" id="WP_115450553.1">
    <property type="nucleotide sequence ID" value="NZ_QNQT01000001.1"/>
</dbReference>
<sequence>MKTRKRWVFGIAIIFVLLVLAFTNPNEKDYYDFTEKKYGKSPEDSLYMSELERINFFVFSTYTPIFITEHGITHLGIMGKFFQISDGQFDYPIWLRLFK</sequence>
<gene>
    <name evidence="1" type="ORF">DRW41_03495</name>
</gene>
<name>A0A3D8GVZ9_9BACI</name>